<protein>
    <submittedName>
        <fullName evidence="2">Uncharacterized protein</fullName>
    </submittedName>
</protein>
<feature type="compositionally biased region" description="Basic and acidic residues" evidence="1">
    <location>
        <begin position="239"/>
        <end position="253"/>
    </location>
</feature>
<accession>A0AA87ZL36</accession>
<keyword evidence="3" id="KW-1185">Reference proteome</keyword>
<feature type="region of interest" description="Disordered" evidence="1">
    <location>
        <begin position="122"/>
        <end position="204"/>
    </location>
</feature>
<feature type="compositionally biased region" description="Basic and acidic residues" evidence="1">
    <location>
        <begin position="269"/>
        <end position="280"/>
    </location>
</feature>
<gene>
    <name evidence="2" type="ORF">TIFTF001_049475</name>
</gene>
<evidence type="ECO:0000256" key="1">
    <source>
        <dbReference type="SAM" id="MobiDB-lite"/>
    </source>
</evidence>
<feature type="compositionally biased region" description="Polar residues" evidence="1">
    <location>
        <begin position="181"/>
        <end position="200"/>
    </location>
</feature>
<feature type="compositionally biased region" description="Polar residues" evidence="1">
    <location>
        <begin position="281"/>
        <end position="291"/>
    </location>
</feature>
<organism evidence="2 3">
    <name type="scientific">Ficus carica</name>
    <name type="common">Common fig</name>
    <dbReference type="NCBI Taxonomy" id="3494"/>
    <lineage>
        <taxon>Eukaryota</taxon>
        <taxon>Viridiplantae</taxon>
        <taxon>Streptophyta</taxon>
        <taxon>Embryophyta</taxon>
        <taxon>Tracheophyta</taxon>
        <taxon>Spermatophyta</taxon>
        <taxon>Magnoliopsida</taxon>
        <taxon>eudicotyledons</taxon>
        <taxon>Gunneridae</taxon>
        <taxon>Pentapetalae</taxon>
        <taxon>rosids</taxon>
        <taxon>fabids</taxon>
        <taxon>Rosales</taxon>
        <taxon>Moraceae</taxon>
        <taxon>Ficeae</taxon>
        <taxon>Ficus</taxon>
    </lineage>
</organism>
<evidence type="ECO:0000313" key="2">
    <source>
        <dbReference type="EMBL" id="GMN28846.1"/>
    </source>
</evidence>
<proteinExistence type="predicted"/>
<comment type="caution">
    <text evidence="2">The sequence shown here is derived from an EMBL/GenBank/DDBJ whole genome shotgun (WGS) entry which is preliminary data.</text>
</comment>
<evidence type="ECO:0000313" key="3">
    <source>
        <dbReference type="Proteomes" id="UP001187192"/>
    </source>
</evidence>
<dbReference type="EMBL" id="BTGU01007161">
    <property type="protein sequence ID" value="GMN28846.1"/>
    <property type="molecule type" value="Genomic_DNA"/>
</dbReference>
<reference evidence="2" key="1">
    <citation type="submission" date="2023-07" db="EMBL/GenBank/DDBJ databases">
        <title>draft genome sequence of fig (Ficus carica).</title>
        <authorList>
            <person name="Takahashi T."/>
            <person name="Nishimura K."/>
        </authorList>
    </citation>
    <scope>NUCLEOTIDE SEQUENCE</scope>
</reference>
<sequence>MTSSFSSRLFAEKEAEMKSLQTQLTALQKQAHRGFAEPSEVPWRFTTIPKQEQPLPVVPQKEDHIKRLMRLLDEDNALRKIKGKQKELPSSSQMMVQPQPQRQNPLTAIIKNHCVENLPQIQVLDPNTSSEEKSVPEDSDWSSDVSTSSEPEAEQTSPHPIMINQPPPEPMMSEVQDETPEVTQQPRQPAQTSKQTSNGKVQLITLDDIPPSQWRDRFQEFKAFLFLQDVPVLLVPPNHHPEPESSERRKISDETSSSLRKKDHGSSSGKEEISVKEDQRSASSVVAKTTS</sequence>
<dbReference type="Proteomes" id="UP001187192">
    <property type="component" value="Unassembled WGS sequence"/>
</dbReference>
<feature type="region of interest" description="Disordered" evidence="1">
    <location>
        <begin position="234"/>
        <end position="291"/>
    </location>
</feature>
<dbReference type="AlphaFoldDB" id="A0AA87ZL36"/>
<name>A0AA87ZL36_FICCA</name>